<proteinExistence type="predicted"/>
<dbReference type="PROSITE" id="PS01208">
    <property type="entry name" value="VWFC_1"/>
    <property type="match status" value="1"/>
</dbReference>
<dbReference type="Pfam" id="PF00094">
    <property type="entry name" value="VWD"/>
    <property type="match status" value="1"/>
</dbReference>
<dbReference type="SMART" id="SM00214">
    <property type="entry name" value="VWC"/>
    <property type="match status" value="2"/>
</dbReference>
<evidence type="ECO:0008006" key="10">
    <source>
        <dbReference type="Google" id="ProtNLM"/>
    </source>
</evidence>
<dbReference type="SMART" id="SM00041">
    <property type="entry name" value="CT"/>
    <property type="match status" value="1"/>
</dbReference>
<feature type="domain" description="VWFC" evidence="6">
    <location>
        <begin position="477"/>
        <end position="545"/>
    </location>
</feature>
<dbReference type="SMART" id="SM00216">
    <property type="entry name" value="VWD"/>
    <property type="match status" value="1"/>
</dbReference>
<dbReference type="EMBL" id="JAFJMO010000017">
    <property type="protein sequence ID" value="KAJ8252214.1"/>
    <property type="molecule type" value="Genomic_DNA"/>
</dbReference>
<keyword evidence="9" id="KW-1185">Reference proteome</keyword>
<dbReference type="OrthoDB" id="10071893at2759"/>
<gene>
    <name evidence="8" type="ORF">COCON_G00215260</name>
</gene>
<keyword evidence="2" id="KW-1015">Disulfide bond</keyword>
<dbReference type="InterPro" id="IPR050780">
    <property type="entry name" value="Mucin_vWF_Thrombospondin_sf"/>
</dbReference>
<evidence type="ECO:0000256" key="3">
    <source>
        <dbReference type="ARBA" id="ARBA00023180"/>
    </source>
</evidence>
<keyword evidence="1" id="KW-0677">Repeat</keyword>
<dbReference type="AlphaFoldDB" id="A0A9Q1HNH9"/>
<dbReference type="InterPro" id="IPR001846">
    <property type="entry name" value="VWF_type-D"/>
</dbReference>
<feature type="domain" description="VWFC" evidence="6">
    <location>
        <begin position="370"/>
        <end position="439"/>
    </location>
</feature>
<feature type="non-terminal residue" evidence="8">
    <location>
        <position position="1"/>
    </location>
</feature>
<feature type="domain" description="CTCK" evidence="5">
    <location>
        <begin position="618"/>
        <end position="713"/>
    </location>
</feature>
<dbReference type="InterPro" id="IPR001007">
    <property type="entry name" value="VWF_dom"/>
</dbReference>
<dbReference type="PROSITE" id="PS50184">
    <property type="entry name" value="VWFC_2"/>
    <property type="match status" value="2"/>
</dbReference>
<dbReference type="PANTHER" id="PTHR11339:SF406">
    <property type="entry name" value="MUCIN-5AC-LIKE"/>
    <property type="match status" value="1"/>
</dbReference>
<accession>A0A9Q1HNH9</accession>
<dbReference type="PANTHER" id="PTHR11339">
    <property type="entry name" value="EXTRACELLULAR MATRIX GLYCOPROTEIN RELATED"/>
    <property type="match status" value="1"/>
</dbReference>
<evidence type="ECO:0000256" key="2">
    <source>
        <dbReference type="ARBA" id="ARBA00023157"/>
    </source>
</evidence>
<dbReference type="PROSITE" id="PS01225">
    <property type="entry name" value="CTCK_2"/>
    <property type="match status" value="1"/>
</dbReference>
<dbReference type="Gene3D" id="2.10.90.10">
    <property type="entry name" value="Cystine-knot cytokines"/>
    <property type="match status" value="1"/>
</dbReference>
<evidence type="ECO:0000259" key="7">
    <source>
        <dbReference type="PROSITE" id="PS51233"/>
    </source>
</evidence>
<dbReference type="Pfam" id="PF08742">
    <property type="entry name" value="C8"/>
    <property type="match status" value="1"/>
</dbReference>
<comment type="caution">
    <text evidence="8">The sequence shown here is derived from an EMBL/GenBank/DDBJ whole genome shotgun (WGS) entry which is preliminary data.</text>
</comment>
<organism evidence="8 9">
    <name type="scientific">Conger conger</name>
    <name type="common">Conger eel</name>
    <name type="synonym">Muraena conger</name>
    <dbReference type="NCBI Taxonomy" id="82655"/>
    <lineage>
        <taxon>Eukaryota</taxon>
        <taxon>Metazoa</taxon>
        <taxon>Chordata</taxon>
        <taxon>Craniata</taxon>
        <taxon>Vertebrata</taxon>
        <taxon>Euteleostomi</taxon>
        <taxon>Actinopterygii</taxon>
        <taxon>Neopterygii</taxon>
        <taxon>Teleostei</taxon>
        <taxon>Anguilliformes</taxon>
        <taxon>Congridae</taxon>
        <taxon>Conger</taxon>
    </lineage>
</organism>
<keyword evidence="3" id="KW-0325">Glycoprotein</keyword>
<evidence type="ECO:0000259" key="5">
    <source>
        <dbReference type="PROSITE" id="PS01225"/>
    </source>
</evidence>
<dbReference type="SUPFAM" id="SSF57567">
    <property type="entry name" value="Serine protease inhibitors"/>
    <property type="match status" value="1"/>
</dbReference>
<dbReference type="Gene3D" id="2.10.25.10">
    <property type="entry name" value="Laminin"/>
    <property type="match status" value="1"/>
</dbReference>
<evidence type="ECO:0000256" key="4">
    <source>
        <dbReference type="PROSITE-ProRule" id="PRU00039"/>
    </source>
</evidence>
<dbReference type="InterPro" id="IPR014853">
    <property type="entry name" value="VWF/SSPO/ZAN-like_Cys-rich_dom"/>
</dbReference>
<dbReference type="PROSITE" id="PS51233">
    <property type="entry name" value="VWFD"/>
    <property type="match status" value="1"/>
</dbReference>
<evidence type="ECO:0000313" key="9">
    <source>
        <dbReference type="Proteomes" id="UP001152803"/>
    </source>
</evidence>
<dbReference type="SMART" id="SM00832">
    <property type="entry name" value="C8"/>
    <property type="match status" value="1"/>
</dbReference>
<evidence type="ECO:0000259" key="6">
    <source>
        <dbReference type="PROSITE" id="PS50184"/>
    </source>
</evidence>
<reference evidence="8" key="1">
    <citation type="journal article" date="2023" name="Science">
        <title>Genome structures resolve the early diversification of teleost fishes.</title>
        <authorList>
            <person name="Parey E."/>
            <person name="Louis A."/>
            <person name="Montfort J."/>
            <person name="Bouchez O."/>
            <person name="Roques C."/>
            <person name="Iampietro C."/>
            <person name="Lluch J."/>
            <person name="Castinel A."/>
            <person name="Donnadieu C."/>
            <person name="Desvignes T."/>
            <person name="Floi Bucao C."/>
            <person name="Jouanno E."/>
            <person name="Wen M."/>
            <person name="Mejri S."/>
            <person name="Dirks R."/>
            <person name="Jansen H."/>
            <person name="Henkel C."/>
            <person name="Chen W.J."/>
            <person name="Zahm M."/>
            <person name="Cabau C."/>
            <person name="Klopp C."/>
            <person name="Thompson A.W."/>
            <person name="Robinson-Rechavi M."/>
            <person name="Braasch I."/>
            <person name="Lecointre G."/>
            <person name="Bobe J."/>
            <person name="Postlethwait J.H."/>
            <person name="Berthelot C."/>
            <person name="Roest Crollius H."/>
            <person name="Guiguen Y."/>
        </authorList>
    </citation>
    <scope>NUCLEOTIDE SEQUENCE</scope>
    <source>
        <strain evidence="8">Concon-B</strain>
    </source>
</reference>
<dbReference type="PROSITE" id="PS01185">
    <property type="entry name" value="CTCK_1"/>
    <property type="match status" value="1"/>
</dbReference>
<name>A0A9Q1HNH9_CONCO</name>
<feature type="domain" description="VWFD" evidence="7">
    <location>
        <begin position="41"/>
        <end position="224"/>
    </location>
</feature>
<dbReference type="InterPro" id="IPR029034">
    <property type="entry name" value="Cystine-knot_cytokine"/>
</dbReference>
<sequence length="732" mass="80741">NIVEIIPYECPPPKEITCANKKEPVLVWDEHKCCQYNVCDCFCEGWGDPHYITFDGLFYSFQGNCTYVLMEEVIASHKLKIYIDNVHCDPAEVVSCPRSLIVSYKTDVITLKNHNLIGAANLEAIVNGASQHLPYLSDSINVLSTGINMVLEIPALDVLITFGVTGFSVHLPFRHFGNNTQGQCGTCNNNQADDCMLPGGQLMKECAVMGDYWVVEDLHRPDCTVPDIITPTATPAPPPDCGPNPVCDLIKSSLFAECHAVISSDHFFQGCMYDSCFIDNPAVECTSLQTYAAACQDSGICLHWRNHTDKCPIQCPAGKVYKPCGPAEQPTCEDTDEHPAMQFMTEGCFCPDGMKLFNKESGVCVEKCGCLDPSGEPREFNEDFRYQCQDCTCHEPTKTVVCQPIQCPGPEMVSCNKPGFVIINETNPADSCCSQLVCRCNGNTCPPIDPTCTTGFIPVVTVPDGECCPTYTCKPKKVCVHDHMEYLPGASIRVEPCQDCICTTEIAPDSGLYKLDCSIEACDQNCEPGFRYIETEEDKCCGRCVQTHCVLQVDGQIQLLQHGHTWSPPGNKCVVHSCLRINGTFVSTLSNIKCPPFHESNCQPGTIQVSADGCCHVCVEKERACKVETTKTHIVHDSCQSVDEIDMAYCEGACNTYTMYSSATPAFMQHSCTCCQESRTSNRTVSLFCMNGDLVPYTYVHVEACSCRVTDCYSLKEEARPLPFKRQAQSRP</sequence>
<dbReference type="CDD" id="cd19941">
    <property type="entry name" value="TIL"/>
    <property type="match status" value="1"/>
</dbReference>
<protein>
    <recommendedName>
        <fullName evidence="10">Mucin-2</fullName>
    </recommendedName>
</protein>
<dbReference type="Proteomes" id="UP001152803">
    <property type="component" value="Unassembled WGS sequence"/>
</dbReference>
<dbReference type="InterPro" id="IPR006207">
    <property type="entry name" value="Cys_knot_C"/>
</dbReference>
<evidence type="ECO:0000256" key="1">
    <source>
        <dbReference type="ARBA" id="ARBA00022737"/>
    </source>
</evidence>
<dbReference type="InterPro" id="IPR036084">
    <property type="entry name" value="Ser_inhib-like_sf"/>
</dbReference>
<comment type="caution">
    <text evidence="4">Lacks conserved residue(s) required for the propagation of feature annotation.</text>
</comment>
<evidence type="ECO:0000313" key="8">
    <source>
        <dbReference type="EMBL" id="KAJ8252214.1"/>
    </source>
</evidence>